<feature type="signal peptide" evidence="1">
    <location>
        <begin position="1"/>
        <end position="21"/>
    </location>
</feature>
<evidence type="ECO:0000313" key="3">
    <source>
        <dbReference type="Proteomes" id="UP000295132"/>
    </source>
</evidence>
<evidence type="ECO:0000256" key="1">
    <source>
        <dbReference type="SAM" id="SignalP"/>
    </source>
</evidence>
<dbReference type="Proteomes" id="UP000295132">
    <property type="component" value="Unassembled WGS sequence"/>
</dbReference>
<dbReference type="AlphaFoldDB" id="A0A4R5VLQ4"/>
<proteinExistence type="predicted"/>
<name>A0A4R5VLQ4_9BACI</name>
<comment type="caution">
    <text evidence="2">The sequence shown here is derived from an EMBL/GenBank/DDBJ whole genome shotgun (WGS) entry which is preliminary data.</text>
</comment>
<evidence type="ECO:0000313" key="2">
    <source>
        <dbReference type="EMBL" id="TDK58137.1"/>
    </source>
</evidence>
<reference evidence="2 3" key="1">
    <citation type="submission" date="2019-03" db="EMBL/GenBank/DDBJ databases">
        <title>Bacillus niacini sp. nov. a Nicotinate-Metabolizing Mesophile Isolated from Soil.</title>
        <authorList>
            <person name="Zhang G."/>
        </authorList>
    </citation>
    <scope>NUCLEOTIDE SEQUENCE [LARGE SCALE GENOMIC DNA]</scope>
    <source>
        <strain evidence="2 3">WN066</strain>
    </source>
</reference>
<dbReference type="PROSITE" id="PS51257">
    <property type="entry name" value="PROKAR_LIPOPROTEIN"/>
    <property type="match status" value="1"/>
</dbReference>
<evidence type="ECO:0008006" key="4">
    <source>
        <dbReference type="Google" id="ProtNLM"/>
    </source>
</evidence>
<dbReference type="RefSeq" id="WP_133338966.1">
    <property type="nucleotide sequence ID" value="NZ_SMYO01000017.1"/>
</dbReference>
<protein>
    <recommendedName>
        <fullName evidence="4">DUF4871 domain-containing protein</fullName>
    </recommendedName>
</protein>
<sequence>MKKIPILLVLFSMLLVLVACSSKETVNEKTKKIALPKDIPTFVKESDFANIDWDKKAVKFGERGSILGNENKSGVIGADMPSLNGQKWMWHLWGVDDAELTVVGFHKESQTVHKILVNGWTIDVSGPNNGADSHAPSAVKIPKSGEWAILLYTNGKFFDTLVYDIKE</sequence>
<dbReference type="Gene3D" id="2.60.40.3830">
    <property type="match status" value="1"/>
</dbReference>
<accession>A0A4R5VLQ4</accession>
<gene>
    <name evidence="2" type="ORF">E2K98_24790</name>
</gene>
<keyword evidence="1" id="KW-0732">Signal</keyword>
<feature type="chain" id="PRO_5039670778" description="DUF4871 domain-containing protein" evidence="1">
    <location>
        <begin position="22"/>
        <end position="167"/>
    </location>
</feature>
<organism evidence="2 3">
    <name type="scientific">Bacillus salipaludis</name>
    <dbReference type="NCBI Taxonomy" id="2547811"/>
    <lineage>
        <taxon>Bacteria</taxon>
        <taxon>Bacillati</taxon>
        <taxon>Bacillota</taxon>
        <taxon>Bacilli</taxon>
        <taxon>Bacillales</taxon>
        <taxon>Bacillaceae</taxon>
        <taxon>Bacillus</taxon>
    </lineage>
</organism>
<dbReference type="EMBL" id="SMYO01000017">
    <property type="protein sequence ID" value="TDK58137.1"/>
    <property type="molecule type" value="Genomic_DNA"/>
</dbReference>